<accession>A0A0K2USC7</accession>
<proteinExistence type="predicted"/>
<dbReference type="PANTHER" id="PTHR23048:SF0">
    <property type="entry name" value="CALMODULIN LIKE 3"/>
    <property type="match status" value="1"/>
</dbReference>
<name>A0A0K2USC7_LEPSM</name>
<dbReference type="InterPro" id="IPR011992">
    <property type="entry name" value="EF-hand-dom_pair"/>
</dbReference>
<feature type="domain" description="EF-hand" evidence="5">
    <location>
        <begin position="149"/>
        <end position="184"/>
    </location>
</feature>
<evidence type="ECO:0000256" key="2">
    <source>
        <dbReference type="ARBA" id="ARBA00022837"/>
    </source>
</evidence>
<evidence type="ECO:0000256" key="1">
    <source>
        <dbReference type="ARBA" id="ARBA00022737"/>
    </source>
</evidence>
<keyword evidence="2" id="KW-0106">Calcium</keyword>
<dbReference type="PANTHER" id="PTHR23048">
    <property type="entry name" value="MYOSIN LIGHT CHAIN 1, 3"/>
    <property type="match status" value="1"/>
</dbReference>
<dbReference type="SMART" id="SM00054">
    <property type="entry name" value="EFh"/>
    <property type="match status" value="1"/>
</dbReference>
<dbReference type="Gene3D" id="1.10.238.10">
    <property type="entry name" value="EF-hand"/>
    <property type="match status" value="1"/>
</dbReference>
<keyword evidence="1" id="KW-0677">Repeat</keyword>
<organism evidence="6">
    <name type="scientific">Lepeophtheirus salmonis</name>
    <name type="common">Salmon louse</name>
    <name type="synonym">Caligus salmonis</name>
    <dbReference type="NCBI Taxonomy" id="72036"/>
    <lineage>
        <taxon>Eukaryota</taxon>
        <taxon>Metazoa</taxon>
        <taxon>Ecdysozoa</taxon>
        <taxon>Arthropoda</taxon>
        <taxon>Crustacea</taxon>
        <taxon>Multicrustacea</taxon>
        <taxon>Hexanauplia</taxon>
        <taxon>Copepoda</taxon>
        <taxon>Siphonostomatoida</taxon>
        <taxon>Caligidae</taxon>
        <taxon>Lepeophtheirus</taxon>
    </lineage>
</organism>
<dbReference type="SUPFAM" id="SSF47473">
    <property type="entry name" value="EF-hand"/>
    <property type="match status" value="1"/>
</dbReference>
<dbReference type="CDD" id="cd00051">
    <property type="entry name" value="EFh"/>
    <property type="match status" value="1"/>
</dbReference>
<dbReference type="PROSITE" id="PS00018">
    <property type="entry name" value="EF_HAND_1"/>
    <property type="match status" value="1"/>
</dbReference>
<dbReference type="GO" id="GO:0016460">
    <property type="term" value="C:myosin II complex"/>
    <property type="evidence" value="ECO:0007669"/>
    <property type="project" value="TreeGrafter"/>
</dbReference>
<evidence type="ECO:0000256" key="4">
    <source>
        <dbReference type="SAM" id="MobiDB-lite"/>
    </source>
</evidence>
<dbReference type="OrthoDB" id="6374461at2759"/>
<dbReference type="Pfam" id="PF00036">
    <property type="entry name" value="EF-hand_1"/>
    <property type="match status" value="1"/>
</dbReference>
<dbReference type="PROSITE" id="PS50222">
    <property type="entry name" value="EF_HAND_2"/>
    <property type="match status" value="1"/>
</dbReference>
<sequence>MASTSKVADTAKEKDIGNPVHKLSENELERVTEVFKMYETGLREATIYPKDLAVAMKQLGLNPTETEIQDLINEVEKNGFIYYPSFCKVIMRKLREDNEENFRQELFRTLVGPKHNTADNRPAPLYRIDREFLSLEQFRNIMMNLPEYVSEEEIDLMFGAADKDNNGRITYREFKRMCGDPKPEPIPNTVPNTTAGATATKTTTVTTEVKNGTATKVVETTNKK</sequence>
<dbReference type="InterPro" id="IPR018247">
    <property type="entry name" value="EF_Hand_1_Ca_BS"/>
</dbReference>
<reference evidence="6" key="1">
    <citation type="submission" date="2014-05" db="EMBL/GenBank/DDBJ databases">
        <authorList>
            <person name="Chronopoulou M."/>
        </authorList>
    </citation>
    <scope>NUCLEOTIDE SEQUENCE</scope>
    <source>
        <tissue evidence="6">Whole organism</tissue>
    </source>
</reference>
<dbReference type="EMBL" id="HACA01023426">
    <property type="protein sequence ID" value="CDW40787.1"/>
    <property type="molecule type" value="Transcribed_RNA"/>
</dbReference>
<feature type="compositionally biased region" description="Basic and acidic residues" evidence="4">
    <location>
        <begin position="9"/>
        <end position="21"/>
    </location>
</feature>
<dbReference type="FunFam" id="1.10.238.10:FF:000178">
    <property type="entry name" value="Calmodulin-2 A"/>
    <property type="match status" value="1"/>
</dbReference>
<evidence type="ECO:0000256" key="3">
    <source>
        <dbReference type="ARBA" id="ARBA00037722"/>
    </source>
</evidence>
<dbReference type="InterPro" id="IPR002048">
    <property type="entry name" value="EF_hand_dom"/>
</dbReference>
<feature type="region of interest" description="Disordered" evidence="4">
    <location>
        <begin position="1"/>
        <end position="21"/>
    </location>
</feature>
<dbReference type="GO" id="GO:0005509">
    <property type="term" value="F:calcium ion binding"/>
    <property type="evidence" value="ECO:0007669"/>
    <property type="project" value="InterPro"/>
</dbReference>
<evidence type="ECO:0000259" key="5">
    <source>
        <dbReference type="PROSITE" id="PS50222"/>
    </source>
</evidence>
<evidence type="ECO:0000313" key="6">
    <source>
        <dbReference type="EMBL" id="CDW40787.1"/>
    </source>
</evidence>
<dbReference type="InterPro" id="IPR050230">
    <property type="entry name" value="CALM/Myosin/TropC-like"/>
</dbReference>
<dbReference type="AlphaFoldDB" id="A0A0K2USC7"/>
<protein>
    <recommendedName>
        <fullName evidence="5">EF-hand domain-containing protein</fullName>
    </recommendedName>
</protein>
<comment type="function">
    <text evidence="3">Troponin is the central regulatory protein of striated muscle contraction. Tn consists of three components: Tn-I which is the inhibitor of actomyosin ATPase, Tn-T which contains the binding site for tropomyosin and Tn-C. The binding of calcium to Tn-C abolishes the inhibitory action of Tn on actin filaments.</text>
</comment>